<dbReference type="Pfam" id="PF00196">
    <property type="entry name" value="GerE"/>
    <property type="match status" value="1"/>
</dbReference>
<reference evidence="5 6" key="1">
    <citation type="submission" date="2020-05" db="EMBL/GenBank/DDBJ databases">
        <title>Genomic Encyclopedia of Type Strains, Phase III (KMG-III): the genomes of soil and plant-associated and newly described type strains.</title>
        <authorList>
            <person name="Whitman W."/>
        </authorList>
    </citation>
    <scope>NUCLEOTIDE SEQUENCE [LARGE SCALE GENOMIC DNA]</scope>
    <source>
        <strain evidence="5 6">KCTC 19046</strain>
    </source>
</reference>
<evidence type="ECO:0000313" key="5">
    <source>
        <dbReference type="EMBL" id="NOV98498.1"/>
    </source>
</evidence>
<dbReference type="PANTHER" id="PTHR44688:SF16">
    <property type="entry name" value="DNA-BINDING TRANSCRIPTIONAL ACTIVATOR DEVR_DOSR"/>
    <property type="match status" value="1"/>
</dbReference>
<name>A0ABX2A6P8_9MICO</name>
<evidence type="ECO:0000256" key="3">
    <source>
        <dbReference type="ARBA" id="ARBA00023163"/>
    </source>
</evidence>
<gene>
    <name evidence="5" type="ORF">HDG69_003093</name>
</gene>
<protein>
    <submittedName>
        <fullName evidence="5">DNA-binding CsgD family transcriptional regulator</fullName>
    </submittedName>
</protein>
<dbReference type="SUPFAM" id="SSF46894">
    <property type="entry name" value="C-terminal effector domain of the bipartite response regulators"/>
    <property type="match status" value="1"/>
</dbReference>
<dbReference type="RefSeq" id="WP_343036467.1">
    <property type="nucleotide sequence ID" value="NZ_BAAAML010000003.1"/>
</dbReference>
<keyword evidence="1" id="KW-0805">Transcription regulation</keyword>
<dbReference type="EMBL" id="JABEZU010000004">
    <property type="protein sequence ID" value="NOV98498.1"/>
    <property type="molecule type" value="Genomic_DNA"/>
</dbReference>
<dbReference type="PANTHER" id="PTHR44688">
    <property type="entry name" value="DNA-BINDING TRANSCRIPTIONAL ACTIVATOR DEVR_DOSR"/>
    <property type="match status" value="1"/>
</dbReference>
<feature type="domain" description="HTH luxR-type" evidence="4">
    <location>
        <begin position="21"/>
        <end position="85"/>
    </location>
</feature>
<keyword evidence="3" id="KW-0804">Transcription</keyword>
<accession>A0ABX2A6P8</accession>
<dbReference type="CDD" id="cd06170">
    <property type="entry name" value="LuxR_C_like"/>
    <property type="match status" value="1"/>
</dbReference>
<evidence type="ECO:0000259" key="4">
    <source>
        <dbReference type="PROSITE" id="PS50043"/>
    </source>
</evidence>
<dbReference type="GO" id="GO:0003677">
    <property type="term" value="F:DNA binding"/>
    <property type="evidence" value="ECO:0007669"/>
    <property type="project" value="UniProtKB-KW"/>
</dbReference>
<organism evidence="5 6">
    <name type="scientific">Isoptericola halotolerans</name>
    <dbReference type="NCBI Taxonomy" id="300560"/>
    <lineage>
        <taxon>Bacteria</taxon>
        <taxon>Bacillati</taxon>
        <taxon>Actinomycetota</taxon>
        <taxon>Actinomycetes</taxon>
        <taxon>Micrococcales</taxon>
        <taxon>Promicromonosporaceae</taxon>
        <taxon>Isoptericola</taxon>
    </lineage>
</organism>
<dbReference type="Gene3D" id="1.10.10.10">
    <property type="entry name" value="Winged helix-like DNA-binding domain superfamily/Winged helix DNA-binding domain"/>
    <property type="match status" value="1"/>
</dbReference>
<dbReference type="InterPro" id="IPR000792">
    <property type="entry name" value="Tscrpt_reg_LuxR_C"/>
</dbReference>
<dbReference type="PROSITE" id="PS50043">
    <property type="entry name" value="HTH_LUXR_2"/>
    <property type="match status" value="1"/>
</dbReference>
<dbReference type="Proteomes" id="UP000757540">
    <property type="component" value="Unassembled WGS sequence"/>
</dbReference>
<comment type="caution">
    <text evidence="5">The sequence shown here is derived from an EMBL/GenBank/DDBJ whole genome shotgun (WGS) entry which is preliminary data.</text>
</comment>
<dbReference type="InterPro" id="IPR016032">
    <property type="entry name" value="Sig_transdc_resp-reg_C-effctor"/>
</dbReference>
<keyword evidence="2 5" id="KW-0238">DNA-binding</keyword>
<proteinExistence type="predicted"/>
<dbReference type="SMART" id="SM00421">
    <property type="entry name" value="HTH_LUXR"/>
    <property type="match status" value="1"/>
</dbReference>
<dbReference type="InterPro" id="IPR036388">
    <property type="entry name" value="WH-like_DNA-bd_sf"/>
</dbReference>
<evidence type="ECO:0000256" key="1">
    <source>
        <dbReference type="ARBA" id="ARBA00023015"/>
    </source>
</evidence>
<evidence type="ECO:0000313" key="6">
    <source>
        <dbReference type="Proteomes" id="UP000757540"/>
    </source>
</evidence>
<evidence type="ECO:0000256" key="2">
    <source>
        <dbReference type="ARBA" id="ARBA00023125"/>
    </source>
</evidence>
<keyword evidence="6" id="KW-1185">Reference proteome</keyword>
<sequence>MSPSPLHNNRLRFAQGGRAKAQELLGRLTDREREIARLVAEGLTNVEIAGRMFLGEATVKTHLAKACQKLGVNRVRLALVVDRAG</sequence>
<dbReference type="PRINTS" id="PR00038">
    <property type="entry name" value="HTHLUXR"/>
</dbReference>